<dbReference type="SUPFAM" id="SSF47413">
    <property type="entry name" value="lambda repressor-like DNA-binding domains"/>
    <property type="match status" value="1"/>
</dbReference>
<evidence type="ECO:0000259" key="3">
    <source>
        <dbReference type="PROSITE" id="PS50943"/>
    </source>
</evidence>
<dbReference type="Proteomes" id="UP001263246">
    <property type="component" value="Unassembled WGS sequence"/>
</dbReference>
<feature type="domain" description="HTH cro/C1-type" evidence="3">
    <location>
        <begin position="6"/>
        <end position="60"/>
    </location>
</feature>
<dbReference type="InterPro" id="IPR001387">
    <property type="entry name" value="Cro/C1-type_HTH"/>
</dbReference>
<organism evidence="4 5">
    <name type="scientific">Faecalibacterium wellingii</name>
    <dbReference type="NCBI Taxonomy" id="2929491"/>
    <lineage>
        <taxon>Bacteria</taxon>
        <taxon>Bacillati</taxon>
        <taxon>Bacillota</taxon>
        <taxon>Clostridia</taxon>
        <taxon>Eubacteriales</taxon>
        <taxon>Oscillospiraceae</taxon>
        <taxon>Faecalibacterium</taxon>
    </lineage>
</organism>
<protein>
    <submittedName>
        <fullName evidence="4">Helix-turn-helix domain-containing protein</fullName>
    </submittedName>
</protein>
<evidence type="ECO:0000313" key="5">
    <source>
        <dbReference type="Proteomes" id="UP001263246"/>
    </source>
</evidence>
<evidence type="ECO:0000256" key="2">
    <source>
        <dbReference type="SAM" id="MobiDB-lite"/>
    </source>
</evidence>
<comment type="caution">
    <text evidence="4">The sequence shown here is derived from an EMBL/GenBank/DDBJ whole genome shotgun (WGS) entry which is preliminary data.</text>
</comment>
<accession>A0ABU3TZV8</accession>
<keyword evidence="5" id="KW-1185">Reference proteome</keyword>
<keyword evidence="1" id="KW-0238">DNA-binding</keyword>
<sequence length="122" mass="13540">MISDNIKRLRENAGLSQSALARKLGVTRASVNAWEMELSAPTAQYLVALAQLFHTTTDDILGLESEEQIVLRDMNEQEKRLVYDLVSYIAARKETVDFSGKSSKNSPSEKNHSTKGSAVKKI</sequence>
<dbReference type="Gene3D" id="1.10.260.40">
    <property type="entry name" value="lambda repressor-like DNA-binding domains"/>
    <property type="match status" value="1"/>
</dbReference>
<dbReference type="SMART" id="SM00530">
    <property type="entry name" value="HTH_XRE"/>
    <property type="match status" value="1"/>
</dbReference>
<feature type="region of interest" description="Disordered" evidence="2">
    <location>
        <begin position="97"/>
        <end position="122"/>
    </location>
</feature>
<dbReference type="RefSeq" id="WP_242960041.1">
    <property type="nucleotide sequence ID" value="NZ_CP094473.1"/>
</dbReference>
<dbReference type="CDD" id="cd00093">
    <property type="entry name" value="HTH_XRE"/>
    <property type="match status" value="1"/>
</dbReference>
<reference evidence="4 5" key="1">
    <citation type="submission" date="2023-10" db="EMBL/GenBank/DDBJ databases">
        <title>Host Genetic Regulation of Human Gut Microbial Structural Variation.</title>
        <authorList>
            <person name="Harmsen H.J.M."/>
        </authorList>
    </citation>
    <scope>NUCLEOTIDE SEQUENCE [LARGE SCALE GENOMIC DNA]</scope>
    <source>
        <strain evidence="4 5">HTF-F</strain>
    </source>
</reference>
<dbReference type="PROSITE" id="PS50943">
    <property type="entry name" value="HTH_CROC1"/>
    <property type="match status" value="1"/>
</dbReference>
<proteinExistence type="predicted"/>
<dbReference type="EMBL" id="JAWHPR010000004">
    <property type="protein sequence ID" value="MDU8688770.1"/>
    <property type="molecule type" value="Genomic_DNA"/>
</dbReference>
<gene>
    <name evidence="4" type="ORF">RX402_08435</name>
</gene>
<name>A0ABU3TZV8_9FIRM</name>
<dbReference type="PANTHER" id="PTHR46558:SF4">
    <property type="entry name" value="DNA-BIDING PHAGE PROTEIN"/>
    <property type="match status" value="1"/>
</dbReference>
<dbReference type="InterPro" id="IPR010982">
    <property type="entry name" value="Lambda_DNA-bd_dom_sf"/>
</dbReference>
<evidence type="ECO:0000256" key="1">
    <source>
        <dbReference type="ARBA" id="ARBA00023125"/>
    </source>
</evidence>
<dbReference type="Pfam" id="PF01381">
    <property type="entry name" value="HTH_3"/>
    <property type="match status" value="1"/>
</dbReference>
<dbReference type="PANTHER" id="PTHR46558">
    <property type="entry name" value="TRACRIPTIONAL REGULATORY PROTEIN-RELATED-RELATED"/>
    <property type="match status" value="1"/>
</dbReference>
<evidence type="ECO:0000313" key="4">
    <source>
        <dbReference type="EMBL" id="MDU8688770.1"/>
    </source>
</evidence>